<feature type="binding site" evidence="4">
    <location>
        <begin position="141"/>
        <end position="149"/>
    </location>
    <ligand>
        <name>ATP</name>
        <dbReference type="ChEBI" id="CHEBI:30616"/>
    </ligand>
</feature>
<feature type="binding site" evidence="4">
    <location>
        <position position="68"/>
    </location>
    <ligand>
        <name>substrate</name>
    </ligand>
</feature>
<keyword evidence="5" id="KW-0460">Magnesium</keyword>
<dbReference type="GO" id="GO:0046872">
    <property type="term" value="F:metal ion binding"/>
    <property type="evidence" value="ECO:0007669"/>
    <property type="project" value="UniProtKB-KW"/>
</dbReference>
<dbReference type="InterPro" id="IPR024185">
    <property type="entry name" value="FTHF_cligase-like_sf"/>
</dbReference>
<evidence type="ECO:0000313" key="7">
    <source>
        <dbReference type="Proteomes" id="UP000053051"/>
    </source>
</evidence>
<feature type="binding site" evidence="4">
    <location>
        <begin position="17"/>
        <end position="21"/>
    </location>
    <ligand>
        <name>ATP</name>
        <dbReference type="ChEBI" id="CHEBI:30616"/>
    </ligand>
</feature>
<organism evidence="6 7">
    <name type="scientific">Richelia intracellularis HH01</name>
    <dbReference type="NCBI Taxonomy" id="1165094"/>
    <lineage>
        <taxon>Bacteria</taxon>
        <taxon>Bacillati</taxon>
        <taxon>Cyanobacteriota</taxon>
        <taxon>Cyanophyceae</taxon>
        <taxon>Nostocales</taxon>
        <taxon>Nostocaceae</taxon>
        <taxon>Richelia</taxon>
    </lineage>
</organism>
<keyword evidence="6" id="KW-0436">Ligase</keyword>
<evidence type="ECO:0000256" key="4">
    <source>
        <dbReference type="PIRSR" id="PIRSR006806-1"/>
    </source>
</evidence>
<proteinExistence type="inferred from homology"/>
<dbReference type="SUPFAM" id="SSF100950">
    <property type="entry name" value="NagB/RpiA/CoA transferase-like"/>
    <property type="match status" value="1"/>
</dbReference>
<reference evidence="7" key="2">
    <citation type="submission" date="2016-01" db="EMBL/GenBank/DDBJ databases">
        <title>Diatom-associated endosymboitic cyanobacterium lacks core nitrogen metabolism enzymes.</title>
        <authorList>
            <person name="Hilton J.A."/>
            <person name="Foster R.A."/>
            <person name="Tripp H.J."/>
            <person name="Carter B.J."/>
            <person name="Zehr J.P."/>
            <person name="Villareal T.A."/>
        </authorList>
    </citation>
    <scope>NUCLEOTIDE SEQUENCE [LARGE SCALE GENOMIC DNA]</scope>
    <source>
        <strain evidence="7">HH01</strain>
    </source>
</reference>
<keyword evidence="2 4" id="KW-0547">Nucleotide-binding</keyword>
<dbReference type="PIRSF" id="PIRSF006806">
    <property type="entry name" value="FTHF_cligase"/>
    <property type="match status" value="1"/>
</dbReference>
<dbReference type="InterPro" id="IPR037171">
    <property type="entry name" value="NagB/RpiA_transferase-like"/>
</dbReference>
<comment type="cofactor">
    <cofactor evidence="5">
        <name>Mg(2+)</name>
        <dbReference type="ChEBI" id="CHEBI:18420"/>
    </cofactor>
</comment>
<reference evidence="6 7" key="1">
    <citation type="submission" date="2012-05" db="EMBL/GenBank/DDBJ databases">
        <authorList>
            <person name="Hilton J."/>
        </authorList>
    </citation>
    <scope>NUCLEOTIDE SEQUENCE [LARGE SCALE GENOMIC DNA]</scope>
    <source>
        <strain evidence="6 7">HH01</strain>
    </source>
</reference>
<name>M1WZR3_9NOST</name>
<evidence type="ECO:0000256" key="5">
    <source>
        <dbReference type="RuleBase" id="RU361279"/>
    </source>
</evidence>
<dbReference type="GO" id="GO:0030272">
    <property type="term" value="F:5-formyltetrahydrofolate cyclo-ligase activity"/>
    <property type="evidence" value="ECO:0007669"/>
    <property type="project" value="UniProtKB-EC"/>
</dbReference>
<evidence type="ECO:0000256" key="2">
    <source>
        <dbReference type="ARBA" id="ARBA00022741"/>
    </source>
</evidence>
<protein>
    <recommendedName>
        <fullName evidence="5">5-formyltetrahydrofolate cyclo-ligase</fullName>
        <ecNumber evidence="5">6.3.3.2</ecNumber>
    </recommendedName>
</protein>
<evidence type="ECO:0000256" key="1">
    <source>
        <dbReference type="ARBA" id="ARBA00010638"/>
    </source>
</evidence>
<dbReference type="GO" id="GO:0035999">
    <property type="term" value="P:tetrahydrofolate interconversion"/>
    <property type="evidence" value="ECO:0007669"/>
    <property type="project" value="TreeGrafter"/>
</dbReference>
<dbReference type="PANTHER" id="PTHR23407:SF1">
    <property type="entry name" value="5-FORMYLTETRAHYDROFOLATE CYCLO-LIGASE"/>
    <property type="match status" value="1"/>
</dbReference>
<keyword evidence="7" id="KW-1185">Reference proteome</keyword>
<dbReference type="PANTHER" id="PTHR23407">
    <property type="entry name" value="ATPASE INHIBITOR/5-FORMYLTETRAHYDROFOLATE CYCLO-LIGASE"/>
    <property type="match status" value="1"/>
</dbReference>
<dbReference type="GO" id="GO:0005524">
    <property type="term" value="F:ATP binding"/>
    <property type="evidence" value="ECO:0007669"/>
    <property type="project" value="UniProtKB-KW"/>
</dbReference>
<dbReference type="GO" id="GO:0009396">
    <property type="term" value="P:folic acid-containing compound biosynthetic process"/>
    <property type="evidence" value="ECO:0007669"/>
    <property type="project" value="TreeGrafter"/>
</dbReference>
<dbReference type="Gene3D" id="3.40.50.10420">
    <property type="entry name" value="NagB/RpiA/CoA transferase-like"/>
    <property type="match status" value="1"/>
</dbReference>
<accession>M1WZR3</accession>
<dbReference type="EC" id="6.3.3.2" evidence="5"/>
<dbReference type="NCBIfam" id="TIGR02727">
    <property type="entry name" value="MTHFS_bact"/>
    <property type="match status" value="1"/>
</dbReference>
<dbReference type="AlphaFoldDB" id="M1WZR3"/>
<dbReference type="STRING" id="1165094.RINTHH_8730"/>
<dbReference type="EMBL" id="CAIY01000031">
    <property type="protein sequence ID" value="CCH67028.1"/>
    <property type="molecule type" value="Genomic_DNA"/>
</dbReference>
<comment type="catalytic activity">
    <reaction evidence="5">
        <text>(6S)-5-formyl-5,6,7,8-tetrahydrofolate + ATP = (6R)-5,10-methenyltetrahydrofolate + ADP + phosphate</text>
        <dbReference type="Rhea" id="RHEA:10488"/>
        <dbReference type="ChEBI" id="CHEBI:30616"/>
        <dbReference type="ChEBI" id="CHEBI:43474"/>
        <dbReference type="ChEBI" id="CHEBI:57455"/>
        <dbReference type="ChEBI" id="CHEBI:57457"/>
        <dbReference type="ChEBI" id="CHEBI:456216"/>
        <dbReference type="EC" id="6.3.3.2"/>
    </reaction>
</comment>
<sequence>MHHPRIYEYTFFALVDKYKLRRKLIMHRESMLFSQWQQNNNCIIKHIQSLSLFIHARTVLAYFSFRQEPDLSPLFTDNSYIWGFPRCVGRSLYWHKVISLDPVKVGMYGILEPNENSPRINLEEVDLILVPSVACDHQGYRLGYGGGYYDYFLSSPLVRNTPTIGIIFEFAYIEKLPIQPWDIKLSGICTEIGIQMI</sequence>
<keyword evidence="3 4" id="KW-0067">ATP-binding</keyword>
<dbReference type="Pfam" id="PF01812">
    <property type="entry name" value="5-FTHF_cyc-lig"/>
    <property type="match status" value="1"/>
</dbReference>
<keyword evidence="5" id="KW-0479">Metal-binding</keyword>
<evidence type="ECO:0000313" key="6">
    <source>
        <dbReference type="EMBL" id="CCH67028.1"/>
    </source>
</evidence>
<comment type="caution">
    <text evidence="6">The sequence shown here is derived from an EMBL/GenBank/DDBJ whole genome shotgun (WGS) entry which is preliminary data.</text>
</comment>
<evidence type="ECO:0000256" key="3">
    <source>
        <dbReference type="ARBA" id="ARBA00022840"/>
    </source>
</evidence>
<dbReference type="Proteomes" id="UP000053051">
    <property type="component" value="Unassembled WGS sequence"/>
</dbReference>
<dbReference type="InterPro" id="IPR002698">
    <property type="entry name" value="FTHF_cligase"/>
</dbReference>
<comment type="similarity">
    <text evidence="1 5">Belongs to the 5-formyltetrahydrofolate cyclo-ligase family.</text>
</comment>
<gene>
    <name evidence="6" type="ORF">RINTHH_8730</name>
</gene>